<dbReference type="PANTHER" id="PTHR37984:SF15">
    <property type="entry name" value="INTEGRASE CATALYTIC DOMAIN-CONTAINING PROTEIN"/>
    <property type="match status" value="1"/>
</dbReference>
<dbReference type="Gene3D" id="1.10.340.70">
    <property type="match status" value="1"/>
</dbReference>
<name>A0ABR3NSP6_9TELE</name>
<proteinExistence type="predicted"/>
<feature type="region of interest" description="Disordered" evidence="2">
    <location>
        <begin position="329"/>
        <end position="475"/>
    </location>
</feature>
<dbReference type="PROSITE" id="PS50994">
    <property type="entry name" value="INTEGRASE"/>
    <property type="match status" value="1"/>
</dbReference>
<evidence type="ECO:0000313" key="5">
    <source>
        <dbReference type="Proteomes" id="UP001558613"/>
    </source>
</evidence>
<feature type="compositionally biased region" description="Basic and acidic residues" evidence="2">
    <location>
        <begin position="442"/>
        <end position="454"/>
    </location>
</feature>
<dbReference type="EMBL" id="JAYMGO010000002">
    <property type="protein sequence ID" value="KAL1280034.1"/>
    <property type="molecule type" value="Genomic_DNA"/>
</dbReference>
<evidence type="ECO:0000313" key="4">
    <source>
        <dbReference type="EMBL" id="KAL1280034.1"/>
    </source>
</evidence>
<dbReference type="InterPro" id="IPR050951">
    <property type="entry name" value="Retrovirus_Pol_polyprotein"/>
</dbReference>
<dbReference type="Pfam" id="PF17921">
    <property type="entry name" value="Integrase_H2C2"/>
    <property type="match status" value="1"/>
</dbReference>
<evidence type="ECO:0000256" key="1">
    <source>
        <dbReference type="ARBA" id="ARBA00039658"/>
    </source>
</evidence>
<accession>A0ABR3NSP6</accession>
<evidence type="ECO:0000259" key="3">
    <source>
        <dbReference type="PROSITE" id="PS50994"/>
    </source>
</evidence>
<evidence type="ECO:0000256" key="2">
    <source>
        <dbReference type="SAM" id="MobiDB-lite"/>
    </source>
</evidence>
<dbReference type="InterPro" id="IPR036397">
    <property type="entry name" value="RNaseH_sf"/>
</dbReference>
<feature type="compositionally biased region" description="Acidic residues" evidence="2">
    <location>
        <begin position="415"/>
        <end position="425"/>
    </location>
</feature>
<dbReference type="Proteomes" id="UP001558613">
    <property type="component" value="Unassembled WGS sequence"/>
</dbReference>
<sequence>MGHLGAERTLDLIREQFYWPQMSKDVEHFVTKVCECLKKKKPNKQTCAPLIPIQTTYPFQLVSIDFLHLDKCKQGYEYILVVMDHFTRFAQAYATRNKAAKTVAKKIFNDFALKFGFPSRLHHDMGKEFENRLMASLKKLSGIQGSHTTTYHPQGNGQVERFNHILLSMLRTLEDKEKEDWKESKCTKSDATGYAPYFLIFGRSPRLPIDLLFNLGKDESHDTYDDYMIQWKKRMQEAYQIATQTALKGAARGKVFYDKKVQGRDLHPGDRVLLRNLTPRGGPGKIQPYWENQVYRVKERKADGSPVYEITPENSKGRDRVVHRNLLLPCDFLPPDQPPAETVQPQKNPLRPRERTRPQHQRSQRSEQSDTSSDEYSGTYQWHLRRGRRNRQRQNPLNPLAEPFQPQQCSHQLEEDVPLPSEEDVPLPSEGDVPLQSQRPDLNPDRPEYNETGKETLTPAEGESQTVRKRPQRLRHQPVVLSYDTLGKPSWVPRNCKVTETQVTQTNGYWRPWMAEAF</sequence>
<dbReference type="PANTHER" id="PTHR37984">
    <property type="entry name" value="PROTEIN CBG26694"/>
    <property type="match status" value="1"/>
</dbReference>
<dbReference type="InterPro" id="IPR012337">
    <property type="entry name" value="RNaseH-like_sf"/>
</dbReference>
<dbReference type="Gene3D" id="3.30.420.10">
    <property type="entry name" value="Ribonuclease H-like superfamily/Ribonuclease H"/>
    <property type="match status" value="1"/>
</dbReference>
<dbReference type="InterPro" id="IPR001584">
    <property type="entry name" value="Integrase_cat-core"/>
</dbReference>
<dbReference type="InterPro" id="IPR041588">
    <property type="entry name" value="Integrase_H2C2"/>
</dbReference>
<organism evidence="4 5">
    <name type="scientific">Cirrhinus molitorella</name>
    <name type="common">mud carp</name>
    <dbReference type="NCBI Taxonomy" id="172907"/>
    <lineage>
        <taxon>Eukaryota</taxon>
        <taxon>Metazoa</taxon>
        <taxon>Chordata</taxon>
        <taxon>Craniata</taxon>
        <taxon>Vertebrata</taxon>
        <taxon>Euteleostomi</taxon>
        <taxon>Actinopterygii</taxon>
        <taxon>Neopterygii</taxon>
        <taxon>Teleostei</taxon>
        <taxon>Ostariophysi</taxon>
        <taxon>Cypriniformes</taxon>
        <taxon>Cyprinidae</taxon>
        <taxon>Labeoninae</taxon>
        <taxon>Labeonini</taxon>
        <taxon>Cirrhinus</taxon>
    </lineage>
</organism>
<dbReference type="Pfam" id="PF00665">
    <property type="entry name" value="rve"/>
    <property type="match status" value="1"/>
</dbReference>
<feature type="compositionally biased region" description="Basic residues" evidence="2">
    <location>
        <begin position="383"/>
        <end position="392"/>
    </location>
</feature>
<keyword evidence="5" id="KW-1185">Reference proteome</keyword>
<gene>
    <name evidence="4" type="ORF">QQF64_014634</name>
</gene>
<feature type="domain" description="Integrase catalytic" evidence="3">
    <location>
        <begin position="54"/>
        <end position="216"/>
    </location>
</feature>
<feature type="compositionally biased region" description="Polar residues" evidence="2">
    <location>
        <begin position="369"/>
        <end position="380"/>
    </location>
</feature>
<comment type="caution">
    <text evidence="4">The sequence shown here is derived from an EMBL/GenBank/DDBJ whole genome shotgun (WGS) entry which is preliminary data.</text>
</comment>
<dbReference type="SUPFAM" id="SSF53098">
    <property type="entry name" value="Ribonuclease H-like"/>
    <property type="match status" value="1"/>
</dbReference>
<protein>
    <recommendedName>
        <fullName evidence="1">Gypsy retrotransposon integrase-like protein 1</fullName>
    </recommendedName>
</protein>
<reference evidence="4 5" key="1">
    <citation type="submission" date="2023-09" db="EMBL/GenBank/DDBJ databases">
        <authorList>
            <person name="Wang M."/>
        </authorList>
    </citation>
    <scope>NUCLEOTIDE SEQUENCE [LARGE SCALE GENOMIC DNA]</scope>
    <source>
        <strain evidence="4">GT-2023</strain>
        <tissue evidence="4">Liver</tissue>
    </source>
</reference>